<dbReference type="EMBL" id="JAOYFB010000038">
    <property type="protein sequence ID" value="KAK4027356.1"/>
    <property type="molecule type" value="Genomic_DNA"/>
</dbReference>
<protein>
    <submittedName>
        <fullName evidence="1">Uncharacterized protein</fullName>
    </submittedName>
</protein>
<organism evidence="1 2">
    <name type="scientific">Daphnia magna</name>
    <dbReference type="NCBI Taxonomy" id="35525"/>
    <lineage>
        <taxon>Eukaryota</taxon>
        <taxon>Metazoa</taxon>
        <taxon>Ecdysozoa</taxon>
        <taxon>Arthropoda</taxon>
        <taxon>Crustacea</taxon>
        <taxon>Branchiopoda</taxon>
        <taxon>Diplostraca</taxon>
        <taxon>Cladocera</taxon>
        <taxon>Anomopoda</taxon>
        <taxon>Daphniidae</taxon>
        <taxon>Daphnia</taxon>
    </lineage>
</organism>
<gene>
    <name evidence="1" type="ORF">OUZ56_016366</name>
</gene>
<comment type="caution">
    <text evidence="1">The sequence shown here is derived from an EMBL/GenBank/DDBJ whole genome shotgun (WGS) entry which is preliminary data.</text>
</comment>
<evidence type="ECO:0000313" key="2">
    <source>
        <dbReference type="Proteomes" id="UP001234178"/>
    </source>
</evidence>
<keyword evidence="2" id="KW-1185">Reference proteome</keyword>
<sequence length="100" mass="11521">MVSIVEPVPSDIPNIRRDMIIILGYDQAEVEHCLKYPIHCSYAQKQCDTSFDRDHISTTMLHECGEVKKVSCENHIKFLRQILLFFTLPSRFTPSTPSPL</sequence>
<reference evidence="1 2" key="1">
    <citation type="journal article" date="2023" name="Nucleic Acids Res.">
        <title>The hologenome of Daphnia magna reveals possible DNA methylation and microbiome-mediated evolution of the host genome.</title>
        <authorList>
            <person name="Chaturvedi A."/>
            <person name="Li X."/>
            <person name="Dhandapani V."/>
            <person name="Marshall H."/>
            <person name="Kissane S."/>
            <person name="Cuenca-Cambronero M."/>
            <person name="Asole G."/>
            <person name="Calvet F."/>
            <person name="Ruiz-Romero M."/>
            <person name="Marangio P."/>
            <person name="Guigo R."/>
            <person name="Rago D."/>
            <person name="Mirbahai L."/>
            <person name="Eastwood N."/>
            <person name="Colbourne J.K."/>
            <person name="Zhou J."/>
            <person name="Mallon E."/>
            <person name="Orsini L."/>
        </authorList>
    </citation>
    <scope>NUCLEOTIDE SEQUENCE [LARGE SCALE GENOMIC DNA]</scope>
    <source>
        <strain evidence="1">LRV0_1</strain>
    </source>
</reference>
<dbReference type="Proteomes" id="UP001234178">
    <property type="component" value="Unassembled WGS sequence"/>
</dbReference>
<proteinExistence type="predicted"/>
<accession>A0ABR0AQI9</accession>
<evidence type="ECO:0000313" key="1">
    <source>
        <dbReference type="EMBL" id="KAK4027356.1"/>
    </source>
</evidence>
<name>A0ABR0AQI9_9CRUS</name>